<dbReference type="Gene3D" id="3.40.1730.10">
    <property type="entry name" value="pa0076 domain"/>
    <property type="match status" value="1"/>
</dbReference>
<evidence type="ECO:0000313" key="2">
    <source>
        <dbReference type="Proteomes" id="UP001205601"/>
    </source>
</evidence>
<dbReference type="RefSeq" id="WP_261494864.1">
    <property type="nucleotide sequence ID" value="NZ_JAOCQF010000001.1"/>
</dbReference>
<protein>
    <submittedName>
        <fullName evidence="1">Type VI secretion system-associated protein TagF</fullName>
    </submittedName>
</protein>
<reference evidence="2" key="1">
    <citation type="submission" date="2023-07" db="EMBL/GenBank/DDBJ databases">
        <title>Defluviimonas sediminis sp. nov., isolated from mangrove sediment.</title>
        <authorList>
            <person name="Liu L."/>
            <person name="Li J."/>
            <person name="Huang Y."/>
            <person name="Pan J."/>
            <person name="Li M."/>
        </authorList>
    </citation>
    <scope>NUCLEOTIDE SEQUENCE [LARGE SCALE GENOMIC DNA]</scope>
    <source>
        <strain evidence="2">FT324</strain>
    </source>
</reference>
<accession>A0ABT2NKJ9</accession>
<proteinExistence type="predicted"/>
<gene>
    <name evidence="1" type="primary">tagF</name>
    <name evidence="1" type="ORF">N5I32_07955</name>
</gene>
<dbReference type="InterPro" id="IPR038225">
    <property type="entry name" value="TagF_sf"/>
</dbReference>
<organism evidence="1 2">
    <name type="scientific">Albidovulum sediminis</name>
    <dbReference type="NCBI Taxonomy" id="3066345"/>
    <lineage>
        <taxon>Bacteria</taxon>
        <taxon>Pseudomonadati</taxon>
        <taxon>Pseudomonadota</taxon>
        <taxon>Alphaproteobacteria</taxon>
        <taxon>Rhodobacterales</taxon>
        <taxon>Paracoccaceae</taxon>
        <taxon>Albidovulum</taxon>
    </lineage>
</organism>
<comment type="caution">
    <text evidence="1">The sequence shown here is derived from an EMBL/GenBank/DDBJ whole genome shotgun (WGS) entry which is preliminary data.</text>
</comment>
<dbReference type="EMBL" id="JAOCQF010000001">
    <property type="protein sequence ID" value="MCT8329441.1"/>
    <property type="molecule type" value="Genomic_DNA"/>
</dbReference>
<dbReference type="PIRSF" id="PIRSF029287">
    <property type="entry name" value="UCP029287"/>
    <property type="match status" value="1"/>
</dbReference>
<dbReference type="Proteomes" id="UP001205601">
    <property type="component" value="Unassembled WGS sequence"/>
</dbReference>
<dbReference type="InterPro" id="IPR017748">
    <property type="entry name" value="TagF"/>
</dbReference>
<dbReference type="NCBIfam" id="TIGR03373">
    <property type="entry name" value="VI_minor_4"/>
    <property type="match status" value="1"/>
</dbReference>
<keyword evidence="2" id="KW-1185">Reference proteome</keyword>
<dbReference type="Pfam" id="PF09867">
    <property type="entry name" value="TagF_N"/>
    <property type="match status" value="1"/>
</dbReference>
<name>A0ABT2NKJ9_9RHOB</name>
<evidence type="ECO:0000313" key="1">
    <source>
        <dbReference type="EMBL" id="MCT8329441.1"/>
    </source>
</evidence>
<sequence>MAAASGAFGAFGKIPALGDFFRFGMAPGFVAAWDDWLQRGILAGRDRLGEGWQDCYMTAPIWRFALAPGLAGAEAALGVMMPSVDRVGRQFPLTLAATLTEGVDPVATHFAAEGCFHALETLALEALDDLPREGLVERLAAIAAPSAPAPGQVVMAPGRALVSDAGPEGGLPHLAARCLGRDFRAPSVWSAQGEGGTRLMILEGMPDEAATVGLFDPNAAIWQKREAA</sequence>